<gene>
    <name evidence="2" type="ORF">GCM10010469_00960</name>
</gene>
<protein>
    <submittedName>
        <fullName evidence="2">Uncharacterized protein</fullName>
    </submittedName>
</protein>
<accession>A0ABP6QRE0</accession>
<keyword evidence="3" id="KW-1185">Reference proteome</keyword>
<comment type="caution">
    <text evidence="2">The sequence shown here is derived from an EMBL/GenBank/DDBJ whole genome shotgun (WGS) entry which is preliminary data.</text>
</comment>
<dbReference type="Proteomes" id="UP001500728">
    <property type="component" value="Unassembled WGS sequence"/>
</dbReference>
<evidence type="ECO:0000313" key="3">
    <source>
        <dbReference type="Proteomes" id="UP001500728"/>
    </source>
</evidence>
<proteinExistence type="predicted"/>
<evidence type="ECO:0000313" key="2">
    <source>
        <dbReference type="EMBL" id="GAA3245688.1"/>
    </source>
</evidence>
<reference evidence="3" key="1">
    <citation type="journal article" date="2019" name="Int. J. Syst. Evol. Microbiol.">
        <title>The Global Catalogue of Microorganisms (GCM) 10K type strain sequencing project: providing services to taxonomists for standard genome sequencing and annotation.</title>
        <authorList>
            <consortium name="The Broad Institute Genomics Platform"/>
            <consortium name="The Broad Institute Genome Sequencing Center for Infectious Disease"/>
            <person name="Wu L."/>
            <person name="Ma J."/>
        </authorList>
    </citation>
    <scope>NUCLEOTIDE SEQUENCE [LARGE SCALE GENOMIC DNA]</scope>
    <source>
        <strain evidence="3">JCM 9381</strain>
    </source>
</reference>
<name>A0ABP6QRE0_9ACTN</name>
<feature type="region of interest" description="Disordered" evidence="1">
    <location>
        <begin position="1"/>
        <end position="28"/>
    </location>
</feature>
<evidence type="ECO:0000256" key="1">
    <source>
        <dbReference type="SAM" id="MobiDB-lite"/>
    </source>
</evidence>
<organism evidence="2 3">
    <name type="scientific">Streptomyces labedae</name>
    <dbReference type="NCBI Taxonomy" id="285569"/>
    <lineage>
        <taxon>Bacteria</taxon>
        <taxon>Bacillati</taxon>
        <taxon>Actinomycetota</taxon>
        <taxon>Actinomycetes</taxon>
        <taxon>Kitasatosporales</taxon>
        <taxon>Streptomycetaceae</taxon>
        <taxon>Streptomyces</taxon>
    </lineage>
</organism>
<sequence length="137" mass="15006">MSARVPGEEQGPAQGCGQEYSAPSSKQPYQPCGAVLSTVARLFMSGAVHSSRLPVALQRKAQGIGRPLSAVRCEHDQLADVIRFLRDVRPLLAHEVRRRRHLPQTPGLHRSTTIVNDRRSLSHALANAAGQVMWLVN</sequence>
<dbReference type="EMBL" id="BAAAUW010000001">
    <property type="protein sequence ID" value="GAA3245688.1"/>
    <property type="molecule type" value="Genomic_DNA"/>
</dbReference>